<proteinExistence type="predicted"/>
<comment type="caution">
    <text evidence="1">The sequence shown here is derived from an EMBL/GenBank/DDBJ whole genome shotgun (WGS) entry which is preliminary data.</text>
</comment>
<evidence type="ECO:0000313" key="2">
    <source>
        <dbReference type="Proteomes" id="UP000265566"/>
    </source>
</evidence>
<dbReference type="Proteomes" id="UP000265566">
    <property type="component" value="Chromosome 3"/>
</dbReference>
<evidence type="ECO:0000313" key="1">
    <source>
        <dbReference type="EMBL" id="RHN65506.1"/>
    </source>
</evidence>
<protein>
    <submittedName>
        <fullName evidence="1">Uncharacterized protein</fullName>
    </submittedName>
</protein>
<organism evidence="1 2">
    <name type="scientific">Medicago truncatula</name>
    <name type="common">Barrel medic</name>
    <name type="synonym">Medicago tribuloides</name>
    <dbReference type="NCBI Taxonomy" id="3880"/>
    <lineage>
        <taxon>Eukaryota</taxon>
        <taxon>Viridiplantae</taxon>
        <taxon>Streptophyta</taxon>
        <taxon>Embryophyta</taxon>
        <taxon>Tracheophyta</taxon>
        <taxon>Spermatophyta</taxon>
        <taxon>Magnoliopsida</taxon>
        <taxon>eudicotyledons</taxon>
        <taxon>Gunneridae</taxon>
        <taxon>Pentapetalae</taxon>
        <taxon>rosids</taxon>
        <taxon>fabids</taxon>
        <taxon>Fabales</taxon>
        <taxon>Fabaceae</taxon>
        <taxon>Papilionoideae</taxon>
        <taxon>50 kb inversion clade</taxon>
        <taxon>NPAAA clade</taxon>
        <taxon>Hologalegina</taxon>
        <taxon>IRL clade</taxon>
        <taxon>Trifolieae</taxon>
        <taxon>Medicago</taxon>
    </lineage>
</organism>
<sequence>MKHYRTKYIIFELHHREPKFLSTIVNLKRHMKLLIKLTSFVKHQV</sequence>
<dbReference type="Gramene" id="rna13351">
    <property type="protein sequence ID" value="RHN65506.1"/>
    <property type="gene ID" value="gene13351"/>
</dbReference>
<dbReference type="AlphaFoldDB" id="A0A396IIM3"/>
<dbReference type="EMBL" id="PSQE01000003">
    <property type="protein sequence ID" value="RHN65506.1"/>
    <property type="molecule type" value="Genomic_DNA"/>
</dbReference>
<reference evidence="2" key="1">
    <citation type="journal article" date="2018" name="Nat. Plants">
        <title>Whole-genome landscape of Medicago truncatula symbiotic genes.</title>
        <authorList>
            <person name="Pecrix Y."/>
            <person name="Staton S.E."/>
            <person name="Sallet E."/>
            <person name="Lelandais-Briere C."/>
            <person name="Moreau S."/>
            <person name="Carrere S."/>
            <person name="Blein T."/>
            <person name="Jardinaud M.F."/>
            <person name="Latrasse D."/>
            <person name="Zouine M."/>
            <person name="Zahm M."/>
            <person name="Kreplak J."/>
            <person name="Mayjonade B."/>
            <person name="Satge C."/>
            <person name="Perez M."/>
            <person name="Cauet S."/>
            <person name="Marande W."/>
            <person name="Chantry-Darmon C."/>
            <person name="Lopez-Roques C."/>
            <person name="Bouchez O."/>
            <person name="Berard A."/>
            <person name="Debelle F."/>
            <person name="Munos S."/>
            <person name="Bendahmane A."/>
            <person name="Berges H."/>
            <person name="Niebel A."/>
            <person name="Buitink J."/>
            <person name="Frugier F."/>
            <person name="Benhamed M."/>
            <person name="Crespi M."/>
            <person name="Gouzy J."/>
            <person name="Gamas P."/>
        </authorList>
    </citation>
    <scope>NUCLEOTIDE SEQUENCE [LARGE SCALE GENOMIC DNA]</scope>
    <source>
        <strain evidence="2">cv. Jemalong A17</strain>
    </source>
</reference>
<name>A0A396IIM3_MEDTR</name>
<gene>
    <name evidence="1" type="ORF">MtrunA17_Chr3g0080621</name>
</gene>
<accession>A0A396IIM3</accession>